<feature type="domain" description="Histidine kinase" evidence="7">
    <location>
        <begin position="358"/>
        <end position="583"/>
    </location>
</feature>
<dbReference type="InterPro" id="IPR003594">
    <property type="entry name" value="HATPase_dom"/>
</dbReference>
<evidence type="ECO:0000256" key="6">
    <source>
        <dbReference type="ARBA" id="ARBA00023012"/>
    </source>
</evidence>
<name>A0ABT4CM30_9CLOT</name>
<evidence type="ECO:0000259" key="7">
    <source>
        <dbReference type="PROSITE" id="PS50109"/>
    </source>
</evidence>
<evidence type="ECO:0000313" key="9">
    <source>
        <dbReference type="Proteomes" id="UP001079657"/>
    </source>
</evidence>
<dbReference type="InterPro" id="IPR036890">
    <property type="entry name" value="HATPase_C_sf"/>
</dbReference>
<gene>
    <name evidence="8" type="ORF">OXH55_01380</name>
</gene>
<dbReference type="Gene3D" id="3.30.450.20">
    <property type="entry name" value="PAS domain"/>
    <property type="match status" value="1"/>
</dbReference>
<dbReference type="Gene3D" id="1.10.287.130">
    <property type="match status" value="1"/>
</dbReference>
<dbReference type="SMART" id="SM00387">
    <property type="entry name" value="HATPase_c"/>
    <property type="match status" value="1"/>
</dbReference>
<dbReference type="InterPro" id="IPR035965">
    <property type="entry name" value="PAS-like_dom_sf"/>
</dbReference>
<proteinExistence type="predicted"/>
<accession>A0ABT4CM30</accession>
<dbReference type="NCBIfam" id="TIGR00229">
    <property type="entry name" value="sensory_box"/>
    <property type="match status" value="1"/>
</dbReference>
<dbReference type="SUPFAM" id="SSF55785">
    <property type="entry name" value="PYP-like sensor domain (PAS domain)"/>
    <property type="match status" value="1"/>
</dbReference>
<dbReference type="InterPro" id="IPR036097">
    <property type="entry name" value="HisK_dim/P_sf"/>
</dbReference>
<dbReference type="Pfam" id="PF10114">
    <property type="entry name" value="PocR"/>
    <property type="match status" value="1"/>
</dbReference>
<dbReference type="Gene3D" id="3.30.565.10">
    <property type="entry name" value="Histidine kinase-like ATPase, C-terminal domain"/>
    <property type="match status" value="1"/>
</dbReference>
<keyword evidence="6" id="KW-0902">Two-component regulatory system</keyword>
<organism evidence="8 9">
    <name type="scientific">Clostridium ganghwense</name>
    <dbReference type="NCBI Taxonomy" id="312089"/>
    <lineage>
        <taxon>Bacteria</taxon>
        <taxon>Bacillati</taxon>
        <taxon>Bacillota</taxon>
        <taxon>Clostridia</taxon>
        <taxon>Eubacteriales</taxon>
        <taxon>Clostridiaceae</taxon>
        <taxon>Clostridium</taxon>
    </lineage>
</organism>
<evidence type="ECO:0000256" key="5">
    <source>
        <dbReference type="ARBA" id="ARBA00022777"/>
    </source>
</evidence>
<evidence type="ECO:0000256" key="3">
    <source>
        <dbReference type="ARBA" id="ARBA00022553"/>
    </source>
</evidence>
<dbReference type="Pfam" id="PF00512">
    <property type="entry name" value="HisKA"/>
    <property type="match status" value="1"/>
</dbReference>
<dbReference type="EMBL" id="JAPQES010000001">
    <property type="protein sequence ID" value="MCY6369296.1"/>
    <property type="molecule type" value="Genomic_DNA"/>
</dbReference>
<evidence type="ECO:0000256" key="4">
    <source>
        <dbReference type="ARBA" id="ARBA00022679"/>
    </source>
</evidence>
<dbReference type="Pfam" id="PF13426">
    <property type="entry name" value="PAS_9"/>
    <property type="match status" value="1"/>
</dbReference>
<protein>
    <recommendedName>
        <fullName evidence="2">histidine kinase</fullName>
        <ecNumber evidence="2">2.7.13.3</ecNumber>
    </recommendedName>
</protein>
<evidence type="ECO:0000256" key="2">
    <source>
        <dbReference type="ARBA" id="ARBA00012438"/>
    </source>
</evidence>
<keyword evidence="3" id="KW-0597">Phosphoprotein</keyword>
<evidence type="ECO:0000256" key="1">
    <source>
        <dbReference type="ARBA" id="ARBA00000085"/>
    </source>
</evidence>
<keyword evidence="5" id="KW-0418">Kinase</keyword>
<dbReference type="PANTHER" id="PTHR43711:SF26">
    <property type="entry name" value="SENSOR HISTIDINE KINASE RCSC"/>
    <property type="match status" value="1"/>
</dbReference>
<dbReference type="EC" id="2.7.13.3" evidence="2"/>
<dbReference type="InterPro" id="IPR004358">
    <property type="entry name" value="Sig_transdc_His_kin-like_C"/>
</dbReference>
<dbReference type="InterPro" id="IPR005467">
    <property type="entry name" value="His_kinase_dom"/>
</dbReference>
<comment type="caution">
    <text evidence="8">The sequence shown here is derived from an EMBL/GenBank/DDBJ whole genome shotgun (WGS) entry which is preliminary data.</text>
</comment>
<dbReference type="SUPFAM" id="SSF47384">
    <property type="entry name" value="Homodimeric domain of signal transducing histidine kinase"/>
    <property type="match status" value="1"/>
</dbReference>
<comment type="catalytic activity">
    <reaction evidence="1">
        <text>ATP + protein L-histidine = ADP + protein N-phospho-L-histidine.</text>
        <dbReference type="EC" id="2.7.13.3"/>
    </reaction>
</comment>
<dbReference type="CDD" id="cd00082">
    <property type="entry name" value="HisKA"/>
    <property type="match status" value="1"/>
</dbReference>
<reference evidence="8" key="1">
    <citation type="submission" date="2022-12" db="EMBL/GenBank/DDBJ databases">
        <authorList>
            <person name="Wang J."/>
        </authorList>
    </citation>
    <scope>NUCLEOTIDE SEQUENCE</scope>
    <source>
        <strain evidence="8">HY-42-06</strain>
    </source>
</reference>
<dbReference type="SUPFAM" id="SSF55874">
    <property type="entry name" value="ATPase domain of HSP90 chaperone/DNA topoisomerase II/histidine kinase"/>
    <property type="match status" value="1"/>
</dbReference>
<evidence type="ECO:0000313" key="8">
    <source>
        <dbReference type="EMBL" id="MCY6369296.1"/>
    </source>
</evidence>
<dbReference type="RefSeq" id="WP_268047613.1">
    <property type="nucleotide sequence ID" value="NZ_JAPQES010000001.1"/>
</dbReference>
<keyword evidence="4" id="KW-0808">Transferase</keyword>
<dbReference type="PANTHER" id="PTHR43711">
    <property type="entry name" value="TWO-COMPONENT HISTIDINE KINASE"/>
    <property type="match status" value="1"/>
</dbReference>
<dbReference type="PROSITE" id="PS50109">
    <property type="entry name" value="HIS_KIN"/>
    <property type="match status" value="1"/>
</dbReference>
<dbReference type="InterPro" id="IPR003661">
    <property type="entry name" value="HisK_dim/P_dom"/>
</dbReference>
<dbReference type="InterPro" id="IPR018771">
    <property type="entry name" value="PocR_dom"/>
</dbReference>
<dbReference type="Proteomes" id="UP001079657">
    <property type="component" value="Unassembled WGS sequence"/>
</dbReference>
<dbReference type="InterPro" id="IPR050736">
    <property type="entry name" value="Sensor_HK_Regulatory"/>
</dbReference>
<dbReference type="PRINTS" id="PR00344">
    <property type="entry name" value="BCTRLSENSOR"/>
</dbReference>
<dbReference type="CDD" id="cd00130">
    <property type="entry name" value="PAS"/>
    <property type="match status" value="1"/>
</dbReference>
<sequence length="613" mass="70714">MKYKVTDIIDIEQLENLMCDFYEITKIPYGLLNLEGNILSGIGWQDICTKFHRMNPVSEAKCIHSDRFVANRLQENKQYYMYKCPNGIMEAVAPIIVEGEHIANLFCGHFFLEKPDKEYFRKQVIVLGYDIDTYLEALERVPIISEKKLETCIKYCSKLAKIFSAMGLNQLKQKEAEKLLQKSNENLEKRVIERTCELVEANKKLTVSEEQYKKLFEMLPHGVFVRNKDTVLFANMEAARYLGVKSPEDIIGKKLEDLFYAHSDYEVDYQKYLKLIEKEGNMPLTEEKFIRKSDGNVLESETVATLITYNGEKSILIVFRDISERKDLEKLNKKVKEKTILLEETLEYDKLKTEFFANISHELRTPINVIFSALQMTNSMLCDIEIFDNENKNKTKKYLNIMKQNCFRLIRLVNNLLDITKIDAGYLNIELVNCNIINIVENITLSVVDYVGSTGIELIFDTDVEEKILACDPEKIERIILNLLSNAVKFTMAGGKVFVNIMDKCDKIIISVKDTGIGIPEQKQKQIFERFIQVDKSLSRAKEGSGIGLSLVKALVEMHEGKISVNSRVKRGAEFVIELPIKVLSEDRVIKNNNYNEQTNIEKVNIEFSDIYL</sequence>
<dbReference type="Pfam" id="PF02518">
    <property type="entry name" value="HATPase_c"/>
    <property type="match status" value="1"/>
</dbReference>
<keyword evidence="9" id="KW-1185">Reference proteome</keyword>
<dbReference type="InterPro" id="IPR000014">
    <property type="entry name" value="PAS"/>
</dbReference>
<dbReference type="CDD" id="cd16922">
    <property type="entry name" value="HATPase_EvgS-ArcB-TorS-like"/>
    <property type="match status" value="1"/>
</dbReference>
<dbReference type="SMART" id="SM00388">
    <property type="entry name" value="HisKA"/>
    <property type="match status" value="1"/>
</dbReference>